<protein>
    <recommendedName>
        <fullName evidence="4 6">Phosphatase NudJ</fullName>
        <ecNumber evidence="6">3.6.1.-</ecNumber>
    </recommendedName>
</protein>
<accession>A0ABV6PRX2</accession>
<comment type="cofactor">
    <cofactor evidence="1 6">
        <name>Mg(2+)</name>
        <dbReference type="ChEBI" id="CHEBI:18420"/>
    </cofactor>
</comment>
<comment type="subunit">
    <text evidence="3 6">Monomer.</text>
</comment>
<keyword evidence="6" id="KW-0460">Magnesium</keyword>
<comment type="similarity">
    <text evidence="2 6">Belongs to the Nudix hydrolase family. NudJ subfamily.</text>
</comment>
<keyword evidence="9" id="KW-1185">Reference proteome</keyword>
<evidence type="ECO:0000313" key="9">
    <source>
        <dbReference type="Proteomes" id="UP001589834"/>
    </source>
</evidence>
<evidence type="ECO:0000259" key="7">
    <source>
        <dbReference type="PROSITE" id="PS51462"/>
    </source>
</evidence>
<evidence type="ECO:0000313" key="8">
    <source>
        <dbReference type="EMBL" id="MFC0592593.1"/>
    </source>
</evidence>
<dbReference type="PANTHER" id="PTHR43046:SF14">
    <property type="entry name" value="MUTT_NUDIX FAMILY PROTEIN"/>
    <property type="match status" value="1"/>
</dbReference>
<proteinExistence type="inferred from homology"/>
<gene>
    <name evidence="6" type="primary">nudJ</name>
    <name evidence="8" type="ORF">ACFFGG_08495</name>
</gene>
<dbReference type="InterPro" id="IPR000086">
    <property type="entry name" value="NUDIX_hydrolase_dom"/>
</dbReference>
<evidence type="ECO:0000256" key="4">
    <source>
        <dbReference type="ARBA" id="ARBA00015552"/>
    </source>
</evidence>
<evidence type="ECO:0000256" key="1">
    <source>
        <dbReference type="ARBA" id="ARBA00001946"/>
    </source>
</evidence>
<dbReference type="Pfam" id="PF00293">
    <property type="entry name" value="NUDIX"/>
    <property type="match status" value="1"/>
</dbReference>
<evidence type="ECO:0000256" key="2">
    <source>
        <dbReference type="ARBA" id="ARBA00007608"/>
    </source>
</evidence>
<sequence>MSKPRWRPRVTVAAVIEQDGRYLLVEENTADGLRLNTPAGHLEPGESPQDGAVREALEETARAFTPSALLGVYLAASPDAEGQPTTWLRITYCGTAGEPQPGRALDAGIVRTVWLTPEELRASQARHRSPLVLRCVEDHLRGQRFGLDAVQAHASALGLK</sequence>
<evidence type="ECO:0000256" key="3">
    <source>
        <dbReference type="ARBA" id="ARBA00011245"/>
    </source>
</evidence>
<comment type="caution">
    <text evidence="8">The sequence shown here is derived from an EMBL/GenBank/DDBJ whole genome shotgun (WGS) entry which is preliminary data.</text>
</comment>
<dbReference type="EC" id="3.6.1.-" evidence="6"/>
<dbReference type="InterPro" id="IPR015797">
    <property type="entry name" value="NUDIX_hydrolase-like_dom_sf"/>
</dbReference>
<dbReference type="SUPFAM" id="SSF55811">
    <property type="entry name" value="Nudix"/>
    <property type="match status" value="1"/>
</dbReference>
<feature type="domain" description="Nudix hydrolase" evidence="7">
    <location>
        <begin position="5"/>
        <end position="137"/>
    </location>
</feature>
<dbReference type="Proteomes" id="UP001589834">
    <property type="component" value="Unassembled WGS sequence"/>
</dbReference>
<dbReference type="RefSeq" id="WP_377482164.1">
    <property type="nucleotide sequence ID" value="NZ_JBHLTN010000016.1"/>
</dbReference>
<evidence type="ECO:0000256" key="6">
    <source>
        <dbReference type="RuleBase" id="RU364043"/>
    </source>
</evidence>
<organism evidence="8 9">
    <name type="scientific">Ottowia pentelensis</name>
    <dbReference type="NCBI Taxonomy" id="511108"/>
    <lineage>
        <taxon>Bacteria</taxon>
        <taxon>Pseudomonadati</taxon>
        <taxon>Pseudomonadota</taxon>
        <taxon>Betaproteobacteria</taxon>
        <taxon>Burkholderiales</taxon>
        <taxon>Comamonadaceae</taxon>
        <taxon>Ottowia</taxon>
    </lineage>
</organism>
<dbReference type="Gene3D" id="3.90.79.10">
    <property type="entry name" value="Nucleoside Triphosphate Pyrophosphohydrolase"/>
    <property type="match status" value="1"/>
</dbReference>
<reference evidence="8 9" key="1">
    <citation type="submission" date="2024-09" db="EMBL/GenBank/DDBJ databases">
        <authorList>
            <person name="Sun Q."/>
            <person name="Mori K."/>
        </authorList>
    </citation>
    <scope>NUCLEOTIDE SEQUENCE [LARGE SCALE GENOMIC DNA]</scope>
    <source>
        <strain evidence="8 9">NCAIM B.02336</strain>
    </source>
</reference>
<keyword evidence="5 6" id="KW-0378">Hydrolase</keyword>
<dbReference type="PROSITE" id="PS51462">
    <property type="entry name" value="NUDIX"/>
    <property type="match status" value="1"/>
</dbReference>
<evidence type="ECO:0000256" key="5">
    <source>
        <dbReference type="ARBA" id="ARBA00022801"/>
    </source>
</evidence>
<dbReference type="InterPro" id="IPR033713">
    <property type="entry name" value="NudJ"/>
</dbReference>
<dbReference type="CDD" id="cd03675">
    <property type="entry name" value="NUDIX_Hydrolase"/>
    <property type="match status" value="1"/>
</dbReference>
<name>A0ABV6PRX2_9BURK</name>
<dbReference type="EMBL" id="JBHLTN010000016">
    <property type="protein sequence ID" value="MFC0592593.1"/>
    <property type="molecule type" value="Genomic_DNA"/>
</dbReference>
<dbReference type="PANTHER" id="PTHR43046">
    <property type="entry name" value="GDP-MANNOSE MANNOSYL HYDROLASE"/>
    <property type="match status" value="1"/>
</dbReference>
<dbReference type="GO" id="GO:0016787">
    <property type="term" value="F:hydrolase activity"/>
    <property type="evidence" value="ECO:0007669"/>
    <property type="project" value="UniProtKB-KW"/>
</dbReference>